<sequence>NLFVLQYDDQKVAEFEVVLSYEYNMPGMEWDPSEFGGLEQTGSLNIWSSEMEPCNCRMHWRQHSKEPIFARHDGKAVSALTYFVNISRDGSDYIEQAFPICLQIKSLFDYPRHLNIQIMEGKLPAGVLLHLDSQERVQSRMRGWKMSDNISFTHEDEEQFNLNVQKANAIVHASKQWMFISKTHYQIAYLLLIVGSYALFSTIIHIFSTSLCP</sequence>
<protein>
    <submittedName>
        <fullName evidence="2">Uncharacterized protein</fullName>
    </submittedName>
</protein>
<feature type="non-terminal residue" evidence="2">
    <location>
        <position position="1"/>
    </location>
</feature>
<reference evidence="3" key="1">
    <citation type="submission" date="2022-10" db="EMBL/GenBank/DDBJ databases">
        <title>Genome assembly of Pristionchus species.</title>
        <authorList>
            <person name="Yoshida K."/>
            <person name="Sommer R.J."/>
        </authorList>
    </citation>
    <scope>NUCLEOTIDE SEQUENCE [LARGE SCALE GENOMIC DNA]</scope>
    <source>
        <strain evidence="3">RS5460</strain>
    </source>
</reference>
<keyword evidence="3" id="KW-1185">Reference proteome</keyword>
<feature type="transmembrane region" description="Helical" evidence="1">
    <location>
        <begin position="187"/>
        <end position="207"/>
    </location>
</feature>
<dbReference type="Proteomes" id="UP001328107">
    <property type="component" value="Unassembled WGS sequence"/>
</dbReference>
<dbReference type="EMBL" id="BTRK01000006">
    <property type="protein sequence ID" value="GMR61161.1"/>
    <property type="molecule type" value="Genomic_DNA"/>
</dbReference>
<evidence type="ECO:0000313" key="3">
    <source>
        <dbReference type="Proteomes" id="UP001328107"/>
    </source>
</evidence>
<comment type="caution">
    <text evidence="2">The sequence shown here is derived from an EMBL/GenBank/DDBJ whole genome shotgun (WGS) entry which is preliminary data.</text>
</comment>
<evidence type="ECO:0000313" key="2">
    <source>
        <dbReference type="EMBL" id="GMR61161.1"/>
    </source>
</evidence>
<accession>A0AAN5DCU9</accession>
<keyword evidence="1" id="KW-0812">Transmembrane</keyword>
<proteinExistence type="predicted"/>
<feature type="non-terminal residue" evidence="2">
    <location>
        <position position="213"/>
    </location>
</feature>
<evidence type="ECO:0000256" key="1">
    <source>
        <dbReference type="SAM" id="Phobius"/>
    </source>
</evidence>
<name>A0AAN5DCU9_9BILA</name>
<dbReference type="AlphaFoldDB" id="A0AAN5DCU9"/>
<keyword evidence="1" id="KW-0472">Membrane</keyword>
<keyword evidence="1" id="KW-1133">Transmembrane helix</keyword>
<organism evidence="2 3">
    <name type="scientific">Pristionchus mayeri</name>
    <dbReference type="NCBI Taxonomy" id="1317129"/>
    <lineage>
        <taxon>Eukaryota</taxon>
        <taxon>Metazoa</taxon>
        <taxon>Ecdysozoa</taxon>
        <taxon>Nematoda</taxon>
        <taxon>Chromadorea</taxon>
        <taxon>Rhabditida</taxon>
        <taxon>Rhabditina</taxon>
        <taxon>Diplogasteromorpha</taxon>
        <taxon>Diplogasteroidea</taxon>
        <taxon>Neodiplogasteridae</taxon>
        <taxon>Pristionchus</taxon>
    </lineage>
</organism>
<gene>
    <name evidence="2" type="ORF">PMAYCL1PPCAC_31356</name>
</gene>